<dbReference type="OrthoDB" id="272202at2759"/>
<sequence>MQVPGGSGGSKDEEKEEEAIVDAMECWRIRLVGDSVSYTDLEGSRSPGVVAVESLRWPGAATVVQQSTGVVSNIYVGYGLRKDQASILPVEGPGVVMDEAVDIEEQPEPFPAEGDDEEEGAAEEDDK</sequence>
<dbReference type="GO" id="GO:0060294">
    <property type="term" value="P:cilium movement involved in cell motility"/>
    <property type="evidence" value="ECO:0007669"/>
    <property type="project" value="InterPro"/>
</dbReference>
<evidence type="ECO:0000313" key="8">
    <source>
        <dbReference type="Proteomes" id="UP000007800"/>
    </source>
</evidence>
<dbReference type="RefSeq" id="XP_002764581.1">
    <property type="nucleotide sequence ID" value="XM_002764535.1"/>
</dbReference>
<keyword evidence="2" id="KW-0963">Cytoplasm</keyword>
<evidence type="ECO:0000256" key="6">
    <source>
        <dbReference type="SAM" id="MobiDB-lite"/>
    </source>
</evidence>
<evidence type="ECO:0000256" key="3">
    <source>
        <dbReference type="ARBA" id="ARBA00023069"/>
    </source>
</evidence>
<evidence type="ECO:0000256" key="1">
    <source>
        <dbReference type="ARBA" id="ARBA00004430"/>
    </source>
</evidence>
<comment type="subcellular location">
    <subcellularLocation>
        <location evidence="1">Cytoplasm</location>
        <location evidence="1">Cytoskeleton</location>
        <location evidence="1">Cilium axoneme</location>
    </subcellularLocation>
</comment>
<dbReference type="Proteomes" id="UP000007800">
    <property type="component" value="Unassembled WGS sequence"/>
</dbReference>
<gene>
    <name evidence="7" type="ORF">Pmar_PMAR024741</name>
</gene>
<dbReference type="InterPro" id="IPR006802">
    <property type="entry name" value="Radial_spoke"/>
</dbReference>
<dbReference type="Pfam" id="PF04712">
    <property type="entry name" value="Radial_spoke"/>
    <property type="match status" value="1"/>
</dbReference>
<keyword evidence="5" id="KW-0966">Cell projection</keyword>
<accession>C5M168</accession>
<dbReference type="EMBL" id="GG687290">
    <property type="protein sequence ID" value="EEQ97298.1"/>
    <property type="molecule type" value="Genomic_DNA"/>
</dbReference>
<evidence type="ECO:0000256" key="2">
    <source>
        <dbReference type="ARBA" id="ARBA00022490"/>
    </source>
</evidence>
<keyword evidence="4" id="KW-0206">Cytoskeleton</keyword>
<evidence type="ECO:0000256" key="5">
    <source>
        <dbReference type="ARBA" id="ARBA00023273"/>
    </source>
</evidence>
<evidence type="ECO:0000256" key="4">
    <source>
        <dbReference type="ARBA" id="ARBA00023212"/>
    </source>
</evidence>
<dbReference type="GeneID" id="9054523"/>
<keyword evidence="3" id="KW-0969">Cilium</keyword>
<organism evidence="8">
    <name type="scientific">Perkinsus marinus (strain ATCC 50983 / TXsc)</name>
    <dbReference type="NCBI Taxonomy" id="423536"/>
    <lineage>
        <taxon>Eukaryota</taxon>
        <taxon>Sar</taxon>
        <taxon>Alveolata</taxon>
        <taxon>Perkinsozoa</taxon>
        <taxon>Perkinsea</taxon>
        <taxon>Perkinsida</taxon>
        <taxon>Perkinsidae</taxon>
        <taxon>Perkinsus</taxon>
    </lineage>
</organism>
<dbReference type="InParanoid" id="C5M168"/>
<evidence type="ECO:0000313" key="7">
    <source>
        <dbReference type="EMBL" id="EEQ97298.1"/>
    </source>
</evidence>
<feature type="region of interest" description="Disordered" evidence="6">
    <location>
        <begin position="102"/>
        <end position="127"/>
    </location>
</feature>
<keyword evidence="8" id="KW-1185">Reference proteome</keyword>
<proteinExistence type="predicted"/>
<dbReference type="GO" id="GO:0001534">
    <property type="term" value="C:radial spoke"/>
    <property type="evidence" value="ECO:0007669"/>
    <property type="project" value="InterPro"/>
</dbReference>
<reference evidence="7 8" key="1">
    <citation type="submission" date="2008-07" db="EMBL/GenBank/DDBJ databases">
        <authorList>
            <person name="El-Sayed N."/>
            <person name="Caler E."/>
            <person name="Inman J."/>
            <person name="Amedeo P."/>
            <person name="Hass B."/>
            <person name="Wortman J."/>
        </authorList>
    </citation>
    <scope>NUCLEOTIDE SEQUENCE [LARGE SCALE GENOMIC DNA]</scope>
    <source>
        <strain evidence="8">ATCC 50983 / TXsc</strain>
    </source>
</reference>
<protein>
    <submittedName>
        <fullName evidence="7">Uncharacterized protein</fullName>
    </submittedName>
</protein>
<dbReference type="AlphaFoldDB" id="C5M168"/>
<name>C5M168_PERM5</name>
<dbReference type="OMA" id="MECWRIR"/>
<dbReference type="GO" id="GO:0060271">
    <property type="term" value="P:cilium assembly"/>
    <property type="evidence" value="ECO:0007669"/>
    <property type="project" value="InterPro"/>
</dbReference>